<feature type="non-terminal residue" evidence="2">
    <location>
        <position position="71"/>
    </location>
</feature>
<feature type="region of interest" description="Disordered" evidence="1">
    <location>
        <begin position="11"/>
        <end position="34"/>
    </location>
</feature>
<evidence type="ECO:0000313" key="2">
    <source>
        <dbReference type="EMBL" id="CAE8686286.1"/>
    </source>
</evidence>
<protein>
    <submittedName>
        <fullName evidence="2">Uncharacterized protein</fullName>
    </submittedName>
</protein>
<feature type="region of interest" description="Disordered" evidence="1">
    <location>
        <begin position="50"/>
        <end position="71"/>
    </location>
</feature>
<accession>A0A813JPF5</accession>
<organism evidence="2 3">
    <name type="scientific">Polarella glacialis</name>
    <name type="common">Dinoflagellate</name>
    <dbReference type="NCBI Taxonomy" id="89957"/>
    <lineage>
        <taxon>Eukaryota</taxon>
        <taxon>Sar</taxon>
        <taxon>Alveolata</taxon>
        <taxon>Dinophyceae</taxon>
        <taxon>Suessiales</taxon>
        <taxon>Suessiaceae</taxon>
        <taxon>Polarella</taxon>
    </lineage>
</organism>
<evidence type="ECO:0000256" key="1">
    <source>
        <dbReference type="SAM" id="MobiDB-lite"/>
    </source>
</evidence>
<evidence type="ECO:0000313" key="3">
    <source>
        <dbReference type="Proteomes" id="UP000626109"/>
    </source>
</evidence>
<sequence length="71" mass="7726">VWRWGGDAFLLKQSQGEPQDADILPSPRRRPEAGSLGWTQIFQSEQLPLLPAPESPRTTAEVFPGGGARLG</sequence>
<feature type="non-terminal residue" evidence="2">
    <location>
        <position position="1"/>
    </location>
</feature>
<gene>
    <name evidence="2" type="ORF">PGLA2088_LOCUS24901</name>
</gene>
<comment type="caution">
    <text evidence="2">The sequence shown here is derived from an EMBL/GenBank/DDBJ whole genome shotgun (WGS) entry which is preliminary data.</text>
</comment>
<dbReference type="AlphaFoldDB" id="A0A813JPF5"/>
<proteinExistence type="predicted"/>
<dbReference type="Proteomes" id="UP000626109">
    <property type="component" value="Unassembled WGS sequence"/>
</dbReference>
<reference evidence="2" key="1">
    <citation type="submission" date="2021-02" db="EMBL/GenBank/DDBJ databases">
        <authorList>
            <person name="Dougan E. K."/>
            <person name="Rhodes N."/>
            <person name="Thang M."/>
            <person name="Chan C."/>
        </authorList>
    </citation>
    <scope>NUCLEOTIDE SEQUENCE</scope>
</reference>
<dbReference type="EMBL" id="CAJNNW010026566">
    <property type="protein sequence ID" value="CAE8686286.1"/>
    <property type="molecule type" value="Genomic_DNA"/>
</dbReference>
<name>A0A813JPF5_POLGL</name>